<keyword evidence="5" id="KW-1133">Transmembrane helix</keyword>
<dbReference type="Pfam" id="PF13624">
    <property type="entry name" value="SurA_N_3"/>
    <property type="match status" value="1"/>
</dbReference>
<evidence type="ECO:0000256" key="3">
    <source>
        <dbReference type="ARBA" id="ARBA00023136"/>
    </source>
</evidence>
<evidence type="ECO:0000256" key="5">
    <source>
        <dbReference type="SAM" id="Phobius"/>
    </source>
</evidence>
<comment type="caution">
    <text evidence="6">The sequence shown here is derived from an EMBL/GenBank/DDBJ whole genome shotgun (WGS) entry which is preliminary data.</text>
</comment>
<keyword evidence="4" id="KW-0143">Chaperone</keyword>
<evidence type="ECO:0000313" key="7">
    <source>
        <dbReference type="Proteomes" id="UP000322454"/>
    </source>
</evidence>
<gene>
    <name evidence="6" type="ORF">EVJ48_08715</name>
</gene>
<accession>A0A520X8L5</accession>
<comment type="subcellular location">
    <subcellularLocation>
        <location evidence="1">Cell membrane</location>
    </subcellularLocation>
</comment>
<dbReference type="InterPro" id="IPR027304">
    <property type="entry name" value="Trigger_fact/SurA_dom_sf"/>
</dbReference>
<dbReference type="PANTHER" id="PTHR47529">
    <property type="entry name" value="PEPTIDYL-PROLYL CIS-TRANS ISOMERASE D"/>
    <property type="match status" value="1"/>
</dbReference>
<keyword evidence="3 5" id="KW-0472">Membrane</keyword>
<dbReference type="EMBL" id="SHMQ01000035">
    <property type="protein sequence ID" value="RZV37557.1"/>
    <property type="molecule type" value="Genomic_DNA"/>
</dbReference>
<dbReference type="AlphaFoldDB" id="A0A520X8L5"/>
<feature type="transmembrane region" description="Helical" evidence="5">
    <location>
        <begin position="43"/>
        <end position="63"/>
    </location>
</feature>
<dbReference type="InterPro" id="IPR052029">
    <property type="entry name" value="PpiD_chaperone"/>
</dbReference>
<evidence type="ECO:0008006" key="8">
    <source>
        <dbReference type="Google" id="ProtNLM"/>
    </source>
</evidence>
<keyword evidence="2" id="KW-1003">Cell membrane</keyword>
<evidence type="ECO:0000256" key="1">
    <source>
        <dbReference type="ARBA" id="ARBA00004236"/>
    </source>
</evidence>
<dbReference type="SUPFAM" id="SSF109998">
    <property type="entry name" value="Triger factor/SurA peptide-binding domain-like"/>
    <property type="match status" value="1"/>
</dbReference>
<protein>
    <recommendedName>
        <fullName evidence="8">PpiC domain-containing protein</fullName>
    </recommendedName>
</protein>
<evidence type="ECO:0000256" key="2">
    <source>
        <dbReference type="ARBA" id="ARBA00022475"/>
    </source>
</evidence>
<organism evidence="6 7">
    <name type="scientific">Candidatus Acidulodesulfobacterium acidiphilum</name>
    <dbReference type="NCBI Taxonomy" id="2597224"/>
    <lineage>
        <taxon>Bacteria</taxon>
        <taxon>Deltaproteobacteria</taxon>
        <taxon>Candidatus Acidulodesulfobacterales</taxon>
        <taxon>Candidatus Acidulodesulfobacterium</taxon>
    </lineage>
</organism>
<evidence type="ECO:0000313" key="6">
    <source>
        <dbReference type="EMBL" id="RZV37557.1"/>
    </source>
</evidence>
<dbReference type="GO" id="GO:0005886">
    <property type="term" value="C:plasma membrane"/>
    <property type="evidence" value="ECO:0007669"/>
    <property type="project" value="UniProtKB-SubCell"/>
</dbReference>
<name>A0A520X8L5_9DELT</name>
<dbReference type="Gene3D" id="1.10.4030.10">
    <property type="entry name" value="Porin chaperone SurA, peptide-binding domain"/>
    <property type="match status" value="1"/>
</dbReference>
<reference evidence="6 7" key="1">
    <citation type="submission" date="2019-01" db="EMBL/GenBank/DDBJ databases">
        <title>Insights into ecological role of a new deltaproteobacterial order Candidatus Sinidesulfobacterales (Sva0485) by metagenomics and metatranscriptomics.</title>
        <authorList>
            <person name="Tan S."/>
            <person name="Liu J."/>
            <person name="Fang Y."/>
            <person name="Hedlund B."/>
            <person name="Lian Z.-H."/>
            <person name="Huang L.-Y."/>
            <person name="Li J.-T."/>
            <person name="Huang L.-N."/>
            <person name="Li W.-J."/>
            <person name="Jiang H.-C."/>
            <person name="Dong H.-L."/>
            <person name="Shu W.-S."/>
        </authorList>
    </citation>
    <scope>NUCLEOTIDE SEQUENCE [LARGE SCALE GENOMIC DNA]</scope>
    <source>
        <strain evidence="6">AP4</strain>
    </source>
</reference>
<dbReference type="PANTHER" id="PTHR47529:SF1">
    <property type="entry name" value="PERIPLASMIC CHAPERONE PPID"/>
    <property type="match status" value="1"/>
</dbReference>
<sequence length="371" mass="41877">MNSDTAFIKITAGTELNFVTAKNWDLIMLDFLRRFYAHTAGKIITILVGLLFIVGFSFLPYIMGAGGGASPSDVAVVAGKGISLNDLNRYYGKLENEYEKLYGNKLTRKELSMLNLTGSALSSLIADKVLELKAPVFGIEVSNGFIARNIASAPAFQKNGKFSDKLFKADMLDNHMTPAAFEKNFKNEITREYIKRVVEESFSVVDTQFINDYKIRNKSVSFKIAVFKTKNKADKFLKSEILFNKDFSGIAKKYGGGTVAVPLFTEAGIIKSFYFKKYRFNADMLKSIFSSGRKDVIDEVFPVKTGYAVIKIQRVFFPRYVSGKLSKANNKESEMYAFQKEQKFLDYYVDYLESKSNVKINKNALSSFHPY</sequence>
<proteinExistence type="predicted"/>
<keyword evidence="5" id="KW-0812">Transmembrane</keyword>
<dbReference type="Proteomes" id="UP000322454">
    <property type="component" value="Unassembled WGS sequence"/>
</dbReference>
<evidence type="ECO:0000256" key="4">
    <source>
        <dbReference type="ARBA" id="ARBA00023186"/>
    </source>
</evidence>